<feature type="domain" description="Beta-lactamase-related" evidence="2">
    <location>
        <begin position="53"/>
        <end position="360"/>
    </location>
</feature>
<dbReference type="RefSeq" id="WP_092792648.1">
    <property type="nucleotide sequence ID" value="NZ_FOPC01000010.1"/>
</dbReference>
<dbReference type="STRING" id="435880.SAMN04487988_11053"/>
<dbReference type="PANTHER" id="PTHR46825">
    <property type="entry name" value="D-ALANYL-D-ALANINE-CARBOXYPEPTIDASE/ENDOPEPTIDASE AMPH"/>
    <property type="match status" value="1"/>
</dbReference>
<dbReference type="Pfam" id="PF00144">
    <property type="entry name" value="Beta-lactamase"/>
    <property type="match status" value="1"/>
</dbReference>
<dbReference type="InterPro" id="IPR050491">
    <property type="entry name" value="AmpC-like"/>
</dbReference>
<sequence>MKLSLKLVLLIFAFLSLIFIGIEWWQSHPKVNLPVPLGTFGFDDRMDSILITTLNQNQLAGLSVGLIIDSEIVYTGAAGFSNLETKDSLTSVTQIPTASVSKLFTALLVSSYFLENDIQPEDNISSHFPSIVKEFPQLEDITIASLLTHQSGLSDKGYLGSWLGIKKPLRLENHIKNILSKRVNQETDSIASYSDLNFELLAFLLEQNSQSSFEKLMNPFLQVELGMTQTYFKTPDQSDSLTTQGYQKTFLWKRLKNNPFVYEVLPDPASGMISSTHDLLKALIQLSRGDLGYLQPHLEWLEQENSGLAGFQQVKLGNQTYWGHFGGQDGFSSLLLFDLELGNGLVILSNTADKTDFRKQLAEKLEPFLYQKP</sequence>
<reference evidence="4" key="1">
    <citation type="submission" date="2016-10" db="EMBL/GenBank/DDBJ databases">
        <authorList>
            <person name="Varghese N."/>
            <person name="Submissions S."/>
        </authorList>
    </citation>
    <scope>NUCLEOTIDE SEQUENCE [LARGE SCALE GENOMIC DNA]</scope>
    <source>
        <strain evidence="4">DSM 19315</strain>
    </source>
</reference>
<evidence type="ECO:0000313" key="4">
    <source>
        <dbReference type="Proteomes" id="UP000199642"/>
    </source>
</evidence>
<dbReference type="Gene3D" id="3.40.710.10">
    <property type="entry name" value="DD-peptidase/beta-lactamase superfamily"/>
    <property type="match status" value="1"/>
</dbReference>
<keyword evidence="1" id="KW-1133">Transmembrane helix</keyword>
<keyword evidence="4" id="KW-1185">Reference proteome</keyword>
<name>A0A1I2VP01_9BACT</name>
<feature type="transmembrane region" description="Helical" evidence="1">
    <location>
        <begin position="7"/>
        <end position="25"/>
    </location>
</feature>
<evidence type="ECO:0000256" key="1">
    <source>
        <dbReference type="SAM" id="Phobius"/>
    </source>
</evidence>
<evidence type="ECO:0000259" key="2">
    <source>
        <dbReference type="Pfam" id="PF00144"/>
    </source>
</evidence>
<protein>
    <submittedName>
        <fullName evidence="3">CubicO group peptidase, beta-lactamase class C family</fullName>
    </submittedName>
</protein>
<dbReference type="EMBL" id="FOPC01000010">
    <property type="protein sequence ID" value="SFG90803.1"/>
    <property type="molecule type" value="Genomic_DNA"/>
</dbReference>
<dbReference type="InterPro" id="IPR012338">
    <property type="entry name" value="Beta-lactam/transpept-like"/>
</dbReference>
<proteinExistence type="predicted"/>
<dbReference type="InterPro" id="IPR001466">
    <property type="entry name" value="Beta-lactam-related"/>
</dbReference>
<keyword evidence="1" id="KW-0472">Membrane</keyword>
<dbReference type="AlphaFoldDB" id="A0A1I2VP01"/>
<dbReference type="PANTHER" id="PTHR46825:SF9">
    <property type="entry name" value="BETA-LACTAMASE-RELATED DOMAIN-CONTAINING PROTEIN"/>
    <property type="match status" value="1"/>
</dbReference>
<dbReference type="SUPFAM" id="SSF56601">
    <property type="entry name" value="beta-lactamase/transpeptidase-like"/>
    <property type="match status" value="1"/>
</dbReference>
<gene>
    <name evidence="3" type="ORF">SAMN04487988_11053</name>
</gene>
<accession>A0A1I2VP01</accession>
<dbReference type="Proteomes" id="UP000199642">
    <property type="component" value="Unassembled WGS sequence"/>
</dbReference>
<keyword evidence="1" id="KW-0812">Transmembrane</keyword>
<evidence type="ECO:0000313" key="3">
    <source>
        <dbReference type="EMBL" id="SFG90803.1"/>
    </source>
</evidence>
<dbReference type="OrthoDB" id="1357763at2"/>
<organism evidence="3 4">
    <name type="scientific">Algoriphagus hitonicola</name>
    <dbReference type="NCBI Taxonomy" id="435880"/>
    <lineage>
        <taxon>Bacteria</taxon>
        <taxon>Pseudomonadati</taxon>
        <taxon>Bacteroidota</taxon>
        <taxon>Cytophagia</taxon>
        <taxon>Cytophagales</taxon>
        <taxon>Cyclobacteriaceae</taxon>
        <taxon>Algoriphagus</taxon>
    </lineage>
</organism>